<comment type="caution">
    <text evidence="7">The sequence shown here is derived from an EMBL/GenBank/DDBJ whole genome shotgun (WGS) entry which is preliminary data.</text>
</comment>
<dbReference type="PANTHER" id="PTHR11061">
    <property type="entry name" value="RNA M5U METHYLTRANSFERASE"/>
    <property type="match status" value="1"/>
</dbReference>
<name>A0A926D832_9FIRM</name>
<dbReference type="PROSITE" id="PS51687">
    <property type="entry name" value="SAM_MT_RNA_M5U"/>
    <property type="match status" value="1"/>
</dbReference>
<dbReference type="Gene3D" id="2.40.50.1070">
    <property type="match status" value="1"/>
</dbReference>
<dbReference type="PROSITE" id="PS50926">
    <property type="entry name" value="TRAM"/>
    <property type="match status" value="1"/>
</dbReference>
<feature type="active site" description="Nucleophile" evidence="4">
    <location>
        <position position="409"/>
    </location>
</feature>
<comment type="similarity">
    <text evidence="4">Belongs to the class I-like SAM-binding methyltransferase superfamily. RNA M5U methyltransferase family.</text>
</comment>
<dbReference type="EMBL" id="JACRSN010000013">
    <property type="protein sequence ID" value="MBC8534145.1"/>
    <property type="molecule type" value="Genomic_DNA"/>
</dbReference>
<dbReference type="FunFam" id="2.40.50.140:FF:000097">
    <property type="entry name" value="23S rRNA (uracil(1939)-C(5))-methyltransferase RlmD"/>
    <property type="match status" value="1"/>
</dbReference>
<feature type="binding site" evidence="4">
    <location>
        <position position="382"/>
    </location>
    <ligand>
        <name>S-adenosyl-L-methionine</name>
        <dbReference type="ChEBI" id="CHEBI:59789"/>
    </ligand>
</feature>
<dbReference type="PROSITE" id="PS01230">
    <property type="entry name" value="TRMA_1"/>
    <property type="match status" value="1"/>
</dbReference>
<dbReference type="InterPro" id="IPR010280">
    <property type="entry name" value="U5_MeTrfase_fam"/>
</dbReference>
<dbReference type="GO" id="GO:0070041">
    <property type="term" value="F:rRNA (uridine-C5-)-methyltransferase activity"/>
    <property type="evidence" value="ECO:0007669"/>
    <property type="project" value="TreeGrafter"/>
</dbReference>
<reference evidence="7" key="1">
    <citation type="submission" date="2020-08" db="EMBL/GenBank/DDBJ databases">
        <title>Genome public.</title>
        <authorList>
            <person name="Liu C."/>
            <person name="Sun Q."/>
        </authorList>
    </citation>
    <scope>NUCLEOTIDE SEQUENCE</scope>
    <source>
        <strain evidence="7">NSJ-40</strain>
    </source>
</reference>
<dbReference type="InterPro" id="IPR002792">
    <property type="entry name" value="TRAM_dom"/>
</dbReference>
<evidence type="ECO:0000313" key="7">
    <source>
        <dbReference type="EMBL" id="MBC8534145.1"/>
    </source>
</evidence>
<sequence length="457" mass="50376">MSIQKNDSISLTITGMTAEGAGVGRYEGMAIFVPCSAPGDQLIARIIKRSKTYAVGKIEQILTPSPDRIVPDCPQFFRCGGCEFRHLRYEAELRLKEQRVCDAISRIGGFSPALVQPILGAEAPDRYRNKAQIPIGCQKDGSLCMGFYANHSHRIVDCPDCRLQPGVFTTIQNLFRAWFEKYHISIYEEVSGKGCLRHLYLRYAERTGEIMVCLVAASMPEHCDVLCEMLHAEVPEIVSILLNYNPDKTNVVLGKRFETLWGRDQIEDLLCGLRFSIAPASFYQVNHAQTQRLYQAAAAEAALPKDGLLLDLYCGTGTIGLTIAKDAGRLIGVEIVESAVENAQQNARRNGILNAEFLCMDATKAAARLAREGLQPTVVTIDPPRKGCTPEVVSAITAMQPERIVYVSCDPATLARDLKQFAALGYPPMRLTPVDMFPRTANVETVCLLSKAQTISL</sequence>
<dbReference type="FunFam" id="2.40.50.1070:FF:000003">
    <property type="entry name" value="23S rRNA (Uracil-5-)-methyltransferase RumA"/>
    <property type="match status" value="1"/>
</dbReference>
<dbReference type="InterPro" id="IPR029063">
    <property type="entry name" value="SAM-dependent_MTases_sf"/>
</dbReference>
<evidence type="ECO:0000256" key="4">
    <source>
        <dbReference type="PROSITE-ProRule" id="PRU01024"/>
    </source>
</evidence>
<dbReference type="PANTHER" id="PTHR11061:SF30">
    <property type="entry name" value="TRNA (URACIL(54)-C(5))-METHYLTRANSFERASE"/>
    <property type="match status" value="1"/>
</dbReference>
<dbReference type="RefSeq" id="WP_249319806.1">
    <property type="nucleotide sequence ID" value="NZ_JACRSN010000013.1"/>
</dbReference>
<dbReference type="AlphaFoldDB" id="A0A926D832"/>
<dbReference type="InterPro" id="IPR030390">
    <property type="entry name" value="MeTrfase_TrmA_AS"/>
</dbReference>
<keyword evidence="1 4" id="KW-0489">Methyltransferase</keyword>
<feature type="binding site" evidence="4">
    <location>
        <position position="284"/>
    </location>
    <ligand>
        <name>S-adenosyl-L-methionine</name>
        <dbReference type="ChEBI" id="CHEBI:59789"/>
    </ligand>
</feature>
<evidence type="ECO:0000256" key="3">
    <source>
        <dbReference type="ARBA" id="ARBA00022691"/>
    </source>
</evidence>
<feature type="active site" evidence="5">
    <location>
        <position position="409"/>
    </location>
</feature>
<dbReference type="Gene3D" id="2.40.50.140">
    <property type="entry name" value="Nucleic acid-binding proteins"/>
    <property type="match status" value="1"/>
</dbReference>
<dbReference type="GO" id="GO:0070475">
    <property type="term" value="P:rRNA base methylation"/>
    <property type="evidence" value="ECO:0007669"/>
    <property type="project" value="TreeGrafter"/>
</dbReference>
<dbReference type="SUPFAM" id="SSF50249">
    <property type="entry name" value="Nucleic acid-binding proteins"/>
    <property type="match status" value="1"/>
</dbReference>
<feature type="domain" description="TRAM" evidence="6">
    <location>
        <begin position="2"/>
        <end position="60"/>
    </location>
</feature>
<evidence type="ECO:0000313" key="8">
    <source>
        <dbReference type="Proteomes" id="UP000651482"/>
    </source>
</evidence>
<dbReference type="CDD" id="cd02440">
    <property type="entry name" value="AdoMet_MTases"/>
    <property type="match status" value="1"/>
</dbReference>
<dbReference type="FunFam" id="3.40.50.150:FF:000009">
    <property type="entry name" value="23S rRNA (Uracil(1939)-C(5))-methyltransferase RlmD"/>
    <property type="match status" value="1"/>
</dbReference>
<accession>A0A926D832</accession>
<dbReference type="InterPro" id="IPR012340">
    <property type="entry name" value="NA-bd_OB-fold"/>
</dbReference>
<gene>
    <name evidence="7" type="primary">rlmD</name>
    <name evidence="7" type="ORF">IAG03_09090</name>
</gene>
<dbReference type="Pfam" id="PF05958">
    <property type="entry name" value="tRNA_U5-meth_tr"/>
    <property type="match status" value="1"/>
</dbReference>
<dbReference type="SUPFAM" id="SSF53335">
    <property type="entry name" value="S-adenosyl-L-methionine-dependent methyltransferases"/>
    <property type="match status" value="1"/>
</dbReference>
<keyword evidence="3 4" id="KW-0949">S-adenosyl-L-methionine</keyword>
<evidence type="ECO:0000256" key="2">
    <source>
        <dbReference type="ARBA" id="ARBA00022679"/>
    </source>
</evidence>
<evidence type="ECO:0000259" key="6">
    <source>
        <dbReference type="PROSITE" id="PS50926"/>
    </source>
</evidence>
<feature type="binding site" evidence="4">
    <location>
        <position position="334"/>
    </location>
    <ligand>
        <name>S-adenosyl-L-methionine</name>
        <dbReference type="ChEBI" id="CHEBI:59789"/>
    </ligand>
</feature>
<dbReference type="Gene3D" id="3.40.50.150">
    <property type="entry name" value="Vaccinia Virus protein VP39"/>
    <property type="match status" value="1"/>
</dbReference>
<evidence type="ECO:0000256" key="5">
    <source>
        <dbReference type="PROSITE-ProRule" id="PRU10015"/>
    </source>
</evidence>
<dbReference type="NCBIfam" id="TIGR00479">
    <property type="entry name" value="rumA"/>
    <property type="match status" value="1"/>
</dbReference>
<organism evidence="7 8">
    <name type="scientific">Yeguia hominis</name>
    <dbReference type="NCBI Taxonomy" id="2763662"/>
    <lineage>
        <taxon>Bacteria</taxon>
        <taxon>Bacillati</taxon>
        <taxon>Bacillota</taxon>
        <taxon>Clostridia</taxon>
        <taxon>Eubacteriales</taxon>
        <taxon>Yeguiaceae</taxon>
        <taxon>Yeguia</taxon>
    </lineage>
</organism>
<evidence type="ECO:0000256" key="1">
    <source>
        <dbReference type="ARBA" id="ARBA00022603"/>
    </source>
</evidence>
<keyword evidence="8" id="KW-1185">Reference proteome</keyword>
<proteinExistence type="inferred from homology"/>
<protein>
    <submittedName>
        <fullName evidence="7">23S rRNA (Uracil(1939)-C(5))-methyltransferase RlmD</fullName>
        <ecNumber evidence="7">2.1.1.190</ecNumber>
    </submittedName>
</protein>
<feature type="binding site" evidence="4">
    <location>
        <position position="313"/>
    </location>
    <ligand>
        <name>S-adenosyl-L-methionine</name>
        <dbReference type="ChEBI" id="CHEBI:59789"/>
    </ligand>
</feature>
<dbReference type="EC" id="2.1.1.190" evidence="7"/>
<keyword evidence="2 4" id="KW-0808">Transferase</keyword>
<dbReference type="Proteomes" id="UP000651482">
    <property type="component" value="Unassembled WGS sequence"/>
</dbReference>